<proteinExistence type="predicted"/>
<feature type="region of interest" description="Disordered" evidence="1">
    <location>
        <begin position="1"/>
        <end position="32"/>
    </location>
</feature>
<feature type="compositionally biased region" description="Basic and acidic residues" evidence="1">
    <location>
        <begin position="9"/>
        <end position="32"/>
    </location>
</feature>
<comment type="caution">
    <text evidence="2">The sequence shown here is derived from an EMBL/GenBank/DDBJ whole genome shotgun (WGS) entry which is preliminary data.</text>
</comment>
<evidence type="ECO:0000313" key="3">
    <source>
        <dbReference type="Proteomes" id="UP000288216"/>
    </source>
</evidence>
<reference evidence="2 3" key="1">
    <citation type="journal article" date="2018" name="Nat. Ecol. Evol.">
        <title>Shark genomes provide insights into elasmobranch evolution and the origin of vertebrates.</title>
        <authorList>
            <person name="Hara Y"/>
            <person name="Yamaguchi K"/>
            <person name="Onimaru K"/>
            <person name="Kadota M"/>
            <person name="Koyanagi M"/>
            <person name="Keeley SD"/>
            <person name="Tatsumi K"/>
            <person name="Tanaka K"/>
            <person name="Motone F"/>
            <person name="Kageyama Y"/>
            <person name="Nozu R"/>
            <person name="Adachi N"/>
            <person name="Nishimura O"/>
            <person name="Nakagawa R"/>
            <person name="Tanegashima C"/>
            <person name="Kiyatake I"/>
            <person name="Matsumoto R"/>
            <person name="Murakumo K"/>
            <person name="Nishida K"/>
            <person name="Terakita A"/>
            <person name="Kuratani S"/>
            <person name="Sato K"/>
            <person name="Hyodo S Kuraku.S."/>
        </authorList>
    </citation>
    <scope>NUCLEOTIDE SEQUENCE [LARGE SCALE GENOMIC DNA]</scope>
</reference>
<keyword evidence="3" id="KW-1185">Reference proteome</keyword>
<sequence>MRSCAPPVRNEKKRFEPTWRRRVENERGTEKKGNARVRPCNVIYRMEKGYPQLVVLSRDNRWNSRRRSDSHPKKKQDRQVCTEHFCDAIWDIFL</sequence>
<accession>A0A401Q084</accession>
<protein>
    <submittedName>
        <fullName evidence="2">Uncharacterized protein</fullName>
    </submittedName>
</protein>
<evidence type="ECO:0000256" key="1">
    <source>
        <dbReference type="SAM" id="MobiDB-lite"/>
    </source>
</evidence>
<dbReference type="AlphaFoldDB" id="A0A401Q084"/>
<organism evidence="2 3">
    <name type="scientific">Scyliorhinus torazame</name>
    <name type="common">Cloudy catshark</name>
    <name type="synonym">Catulus torazame</name>
    <dbReference type="NCBI Taxonomy" id="75743"/>
    <lineage>
        <taxon>Eukaryota</taxon>
        <taxon>Metazoa</taxon>
        <taxon>Chordata</taxon>
        <taxon>Craniata</taxon>
        <taxon>Vertebrata</taxon>
        <taxon>Chondrichthyes</taxon>
        <taxon>Elasmobranchii</taxon>
        <taxon>Galeomorphii</taxon>
        <taxon>Galeoidea</taxon>
        <taxon>Carcharhiniformes</taxon>
        <taxon>Scyliorhinidae</taxon>
        <taxon>Scyliorhinus</taxon>
    </lineage>
</organism>
<dbReference type="Proteomes" id="UP000288216">
    <property type="component" value="Unassembled WGS sequence"/>
</dbReference>
<dbReference type="EMBL" id="BFAA01014497">
    <property type="protein sequence ID" value="GCB78804.1"/>
    <property type="molecule type" value="Genomic_DNA"/>
</dbReference>
<evidence type="ECO:0000313" key="2">
    <source>
        <dbReference type="EMBL" id="GCB78804.1"/>
    </source>
</evidence>
<name>A0A401Q084_SCYTO</name>
<gene>
    <name evidence="2" type="ORF">scyTo_0019459</name>
</gene>